<dbReference type="EC" id="2.-.-.-" evidence="2"/>
<organism evidence="2 3">
    <name type="scientific">Bacillus spongiae</name>
    <dbReference type="NCBI Taxonomy" id="2683610"/>
    <lineage>
        <taxon>Bacteria</taxon>
        <taxon>Bacillati</taxon>
        <taxon>Bacillota</taxon>
        <taxon>Bacilli</taxon>
        <taxon>Bacillales</taxon>
        <taxon>Bacillaceae</taxon>
        <taxon>Bacillus</taxon>
    </lineage>
</organism>
<protein>
    <submittedName>
        <fullName evidence="2">GNAT family protein</fullName>
        <ecNumber evidence="2">2.-.-.-</ecNumber>
    </submittedName>
</protein>
<comment type="caution">
    <text evidence="2">The sequence shown here is derived from an EMBL/GenBank/DDBJ whole genome shotgun (WGS) entry which is preliminary data.</text>
</comment>
<dbReference type="PROSITE" id="PS51186">
    <property type="entry name" value="GNAT"/>
    <property type="match status" value="1"/>
</dbReference>
<dbReference type="PANTHER" id="PTHR43415">
    <property type="entry name" value="SPERMIDINE N(1)-ACETYLTRANSFERASE"/>
    <property type="match status" value="1"/>
</dbReference>
<dbReference type="SUPFAM" id="SSF55729">
    <property type="entry name" value="Acyl-CoA N-acyltransferases (Nat)"/>
    <property type="match status" value="1"/>
</dbReference>
<evidence type="ECO:0000313" key="3">
    <source>
        <dbReference type="Proteomes" id="UP001312865"/>
    </source>
</evidence>
<name>A0ABU8HI28_9BACI</name>
<dbReference type="InterPro" id="IPR016181">
    <property type="entry name" value="Acyl_CoA_acyltransferase"/>
</dbReference>
<reference evidence="2 3" key="1">
    <citation type="journal article" date="2018" name="J. Microbiol.">
        <title>Bacillus spongiae sp. nov., isolated from sponge of Jeju Island.</title>
        <authorList>
            <person name="Lee G.E."/>
            <person name="Im W.T."/>
            <person name="Park J.S."/>
        </authorList>
    </citation>
    <scope>NUCLEOTIDE SEQUENCE [LARGE SCALE GENOMIC DNA]</scope>
    <source>
        <strain evidence="2 3">135PIL107-10</strain>
    </source>
</reference>
<dbReference type="CDD" id="cd04301">
    <property type="entry name" value="NAT_SF"/>
    <property type="match status" value="1"/>
</dbReference>
<dbReference type="Proteomes" id="UP001312865">
    <property type="component" value="Unassembled WGS sequence"/>
</dbReference>
<dbReference type="GO" id="GO:0016740">
    <property type="term" value="F:transferase activity"/>
    <property type="evidence" value="ECO:0007669"/>
    <property type="project" value="UniProtKB-KW"/>
</dbReference>
<feature type="domain" description="N-acetyltransferase" evidence="1">
    <location>
        <begin position="8"/>
        <end position="164"/>
    </location>
</feature>
<keyword evidence="2" id="KW-0808">Transferase</keyword>
<dbReference type="Gene3D" id="3.40.630.30">
    <property type="match status" value="1"/>
</dbReference>
<dbReference type="PANTHER" id="PTHR43415:SF3">
    <property type="entry name" value="GNAT-FAMILY ACETYLTRANSFERASE"/>
    <property type="match status" value="1"/>
</dbReference>
<evidence type="ECO:0000259" key="1">
    <source>
        <dbReference type="PROSITE" id="PS51186"/>
    </source>
</evidence>
<sequence>MFCESENLYLRSVQLSDSSTITEWKNDHYMKEMSIGLHTTVTLETQQLDIKKSLEGHHPYYIICKKESNKPIGYIRFNWMDHTERVGWLRFGLGEDRGKGYARQALQACFRTMFETNAHRIDAEVFEFNVVSFSLLKSLGFKHEGTRRKAYYTNGQDYDVLTLGLLKNDFTNRTERL</sequence>
<dbReference type="InterPro" id="IPR000182">
    <property type="entry name" value="GNAT_dom"/>
</dbReference>
<dbReference type="EMBL" id="JBBAXC010000016">
    <property type="protein sequence ID" value="MEI5908788.1"/>
    <property type="molecule type" value="Genomic_DNA"/>
</dbReference>
<proteinExistence type="predicted"/>
<evidence type="ECO:0000313" key="2">
    <source>
        <dbReference type="EMBL" id="MEI5908788.1"/>
    </source>
</evidence>
<keyword evidence="3" id="KW-1185">Reference proteome</keyword>
<accession>A0ABU8HI28</accession>
<dbReference type="RefSeq" id="WP_336588234.1">
    <property type="nucleotide sequence ID" value="NZ_JBBAXC010000016.1"/>
</dbReference>
<gene>
    <name evidence="2" type="ORF">WAK64_17205</name>
</gene>
<dbReference type="Pfam" id="PF13302">
    <property type="entry name" value="Acetyltransf_3"/>
    <property type="match status" value="1"/>
</dbReference>